<feature type="compositionally biased region" description="Polar residues" evidence="5">
    <location>
        <begin position="274"/>
        <end position="292"/>
    </location>
</feature>
<dbReference type="PROSITE" id="PS50217">
    <property type="entry name" value="BZIP"/>
    <property type="match status" value="1"/>
</dbReference>
<feature type="compositionally biased region" description="Basic and acidic residues" evidence="5">
    <location>
        <begin position="173"/>
        <end position="207"/>
    </location>
</feature>
<dbReference type="GO" id="GO:0001228">
    <property type="term" value="F:DNA-binding transcription activator activity, RNA polymerase II-specific"/>
    <property type="evidence" value="ECO:0007669"/>
    <property type="project" value="TreeGrafter"/>
</dbReference>
<dbReference type="Pfam" id="PF08601">
    <property type="entry name" value="PAP1"/>
    <property type="match status" value="1"/>
</dbReference>
<feature type="compositionally biased region" description="Polar residues" evidence="5">
    <location>
        <begin position="312"/>
        <end position="330"/>
    </location>
</feature>
<feature type="region of interest" description="Disordered" evidence="5">
    <location>
        <begin position="102"/>
        <end position="207"/>
    </location>
</feature>
<comment type="subcellular location">
    <subcellularLocation>
        <location evidence="2">Cytoplasm</location>
    </subcellularLocation>
    <subcellularLocation>
        <location evidence="1">Nucleus</location>
    </subcellularLocation>
</comment>
<dbReference type="SMART" id="SM00338">
    <property type="entry name" value="BRLZ"/>
    <property type="match status" value="1"/>
</dbReference>
<dbReference type="Gene3D" id="1.10.238.100">
    <property type="entry name" value="YAP1 redox domain. Chain B"/>
    <property type="match status" value="1"/>
</dbReference>
<feature type="compositionally biased region" description="Basic and acidic residues" evidence="5">
    <location>
        <begin position="135"/>
        <end position="147"/>
    </location>
</feature>
<accession>A0AA39R5D0</accession>
<proteinExistence type="inferred from homology"/>
<dbReference type="GO" id="GO:0034599">
    <property type="term" value="P:cellular response to oxidative stress"/>
    <property type="evidence" value="ECO:0007669"/>
    <property type="project" value="UniProtKB-ARBA"/>
</dbReference>
<dbReference type="InterPro" id="IPR050936">
    <property type="entry name" value="AP-1-like"/>
</dbReference>
<feature type="region of interest" description="Disordered" evidence="5">
    <location>
        <begin position="227"/>
        <end position="247"/>
    </location>
</feature>
<keyword evidence="3" id="KW-0539">Nucleus</keyword>
<dbReference type="PROSITE" id="PS00036">
    <property type="entry name" value="BZIP_BASIC"/>
    <property type="match status" value="1"/>
</dbReference>
<dbReference type="CDD" id="cd14688">
    <property type="entry name" value="bZIP_YAP"/>
    <property type="match status" value="1"/>
</dbReference>
<evidence type="ECO:0000313" key="7">
    <source>
        <dbReference type="EMBL" id="KAK0515178.1"/>
    </source>
</evidence>
<protein>
    <recommendedName>
        <fullName evidence="6">BZIP domain-containing protein</fullName>
    </recommendedName>
</protein>
<dbReference type="SUPFAM" id="SSF111430">
    <property type="entry name" value="YAP1 redox domain"/>
    <property type="match status" value="1"/>
</dbReference>
<organism evidence="7 8">
    <name type="scientific">Cladonia borealis</name>
    <dbReference type="NCBI Taxonomy" id="184061"/>
    <lineage>
        <taxon>Eukaryota</taxon>
        <taxon>Fungi</taxon>
        <taxon>Dikarya</taxon>
        <taxon>Ascomycota</taxon>
        <taxon>Pezizomycotina</taxon>
        <taxon>Lecanoromycetes</taxon>
        <taxon>OSLEUM clade</taxon>
        <taxon>Lecanoromycetidae</taxon>
        <taxon>Lecanorales</taxon>
        <taxon>Lecanorineae</taxon>
        <taxon>Cladoniaceae</taxon>
        <taxon>Cladonia</taxon>
    </lineage>
</organism>
<feature type="compositionally biased region" description="Low complexity" evidence="5">
    <location>
        <begin position="298"/>
        <end position="311"/>
    </location>
</feature>
<feature type="compositionally biased region" description="Polar residues" evidence="5">
    <location>
        <begin position="412"/>
        <end position="423"/>
    </location>
</feature>
<evidence type="ECO:0000256" key="5">
    <source>
        <dbReference type="SAM" id="MobiDB-lite"/>
    </source>
</evidence>
<dbReference type="GO" id="GO:0090575">
    <property type="term" value="C:RNA polymerase II transcription regulator complex"/>
    <property type="evidence" value="ECO:0007669"/>
    <property type="project" value="TreeGrafter"/>
</dbReference>
<sequence length="655" mass="70193">MNGTAFGSDLSLTPSQEGLLRTALSSNNPKSSSPKSSLTPSADAFSSSDLRRNTNAAMANGANINTSPVQQTPGSGNLSNFDESPSFLDYDLEDGNFDWDNNGDQLFGDLPGTDFNDDHEHHDKRKASSNDGEEGSSKRREGDEKGAKKPGRKPLTGEPTTKRKAQNRAAQRAFRERKERHLKDLETKVEELEKTSETTNHENGRLRAQVEKLNVELKEYRKRLSLNATGTSYSPPPSATRSSYSNSGSDFQFAFPKFGDLPGSFLNNGSMAKTTSPTALGTRSASASSSNVPGIARTTSSDSATGKSSTSRNGVTASPQNYQARTNGFDNNNFGELNGLFSPSILQNASRSNSADYISYPGTTTTSINGMARPASISSTNGKAHLPNGRQGSSTSITGSPASSMSHALDSSCGTTPESSAESPDNRKLSEGTLPTVNEEAKSQDISAGKEPFCKELTKAFGNIANPISPVLAESNGALATSNMVKSPFADINGIDWLAQQNGGQFDPVLFGDYRDPQENILNNNSFGDFFNDAFPVQDLQDFSSAYNTADFASPAPKHDLMQQVDKQKEGSPLEFIPSDEARQFISCDKLWDRVQNSKRAQSGQVDMDDLCSQLKAKAKCSGKGAVIEQKDVDAILGPASPAPAESNDFLKMFS</sequence>
<feature type="region of interest" description="Disordered" evidence="5">
    <location>
        <begin position="274"/>
        <end position="330"/>
    </location>
</feature>
<dbReference type="InterPro" id="IPR046347">
    <property type="entry name" value="bZIP_sf"/>
</dbReference>
<dbReference type="PANTHER" id="PTHR40621:SF6">
    <property type="entry name" value="AP-1-LIKE TRANSCRIPTION FACTOR YAP1-RELATED"/>
    <property type="match status" value="1"/>
</dbReference>
<dbReference type="GO" id="GO:0000976">
    <property type="term" value="F:transcription cis-regulatory region binding"/>
    <property type="evidence" value="ECO:0007669"/>
    <property type="project" value="InterPro"/>
</dbReference>
<dbReference type="Proteomes" id="UP001166286">
    <property type="component" value="Unassembled WGS sequence"/>
</dbReference>
<dbReference type="InterPro" id="IPR004827">
    <property type="entry name" value="bZIP"/>
</dbReference>
<feature type="compositionally biased region" description="Polar residues" evidence="5">
    <location>
        <begin position="44"/>
        <end position="83"/>
    </location>
</feature>
<dbReference type="Gene3D" id="1.20.5.170">
    <property type="match status" value="1"/>
</dbReference>
<feature type="compositionally biased region" description="Low complexity" evidence="5">
    <location>
        <begin position="392"/>
        <end position="406"/>
    </location>
</feature>
<keyword evidence="8" id="KW-1185">Reference proteome</keyword>
<dbReference type="PANTHER" id="PTHR40621">
    <property type="entry name" value="TRANSCRIPTION FACTOR KAPC-RELATED"/>
    <property type="match status" value="1"/>
</dbReference>
<dbReference type="FunFam" id="1.20.5.170:FF:000067">
    <property type="entry name" value="BZIP transcription factor"/>
    <property type="match status" value="1"/>
</dbReference>
<dbReference type="InterPro" id="IPR023167">
    <property type="entry name" value="Yap1_redox_dom_sf"/>
</dbReference>
<evidence type="ECO:0000256" key="2">
    <source>
        <dbReference type="ARBA" id="ARBA00004496"/>
    </source>
</evidence>
<dbReference type="InterPro" id="IPR013910">
    <property type="entry name" value="TF_PAP1"/>
</dbReference>
<feature type="region of interest" description="Disordered" evidence="5">
    <location>
        <begin position="365"/>
        <end position="446"/>
    </location>
</feature>
<dbReference type="AlphaFoldDB" id="A0AA39R5D0"/>
<feature type="region of interest" description="Disordered" evidence="5">
    <location>
        <begin position="1"/>
        <end position="89"/>
    </location>
</feature>
<dbReference type="GO" id="GO:0005737">
    <property type="term" value="C:cytoplasm"/>
    <property type="evidence" value="ECO:0007669"/>
    <property type="project" value="UniProtKB-SubCell"/>
</dbReference>
<dbReference type="Pfam" id="PF00170">
    <property type="entry name" value="bZIP_1"/>
    <property type="match status" value="1"/>
</dbReference>
<comment type="similarity">
    <text evidence="4">Belongs to the bZIP family. YAP subfamily.</text>
</comment>
<gene>
    <name evidence="7" type="ORF">JMJ35_002557</name>
</gene>
<dbReference type="EMBL" id="JAFEKC020000004">
    <property type="protein sequence ID" value="KAK0515178.1"/>
    <property type="molecule type" value="Genomic_DNA"/>
</dbReference>
<evidence type="ECO:0000256" key="1">
    <source>
        <dbReference type="ARBA" id="ARBA00004123"/>
    </source>
</evidence>
<feature type="compositionally biased region" description="Polar residues" evidence="5">
    <location>
        <begin position="1"/>
        <end position="16"/>
    </location>
</feature>
<feature type="compositionally biased region" description="Low complexity" evidence="5">
    <location>
        <begin position="22"/>
        <end position="42"/>
    </location>
</feature>
<dbReference type="SUPFAM" id="SSF57959">
    <property type="entry name" value="Leucine zipper domain"/>
    <property type="match status" value="1"/>
</dbReference>
<reference evidence="7" key="1">
    <citation type="submission" date="2023-03" db="EMBL/GenBank/DDBJ databases">
        <title>Complete genome of Cladonia borealis.</title>
        <authorList>
            <person name="Park H."/>
        </authorList>
    </citation>
    <scope>NUCLEOTIDE SEQUENCE</scope>
    <source>
        <strain evidence="7">ANT050790</strain>
    </source>
</reference>
<evidence type="ECO:0000313" key="8">
    <source>
        <dbReference type="Proteomes" id="UP001166286"/>
    </source>
</evidence>
<evidence type="ECO:0000256" key="3">
    <source>
        <dbReference type="ARBA" id="ARBA00023242"/>
    </source>
</evidence>
<name>A0AA39R5D0_9LECA</name>
<evidence type="ECO:0000259" key="6">
    <source>
        <dbReference type="PROSITE" id="PS50217"/>
    </source>
</evidence>
<evidence type="ECO:0000256" key="4">
    <source>
        <dbReference type="ARBA" id="ARBA00038132"/>
    </source>
</evidence>
<feature type="domain" description="BZIP" evidence="6">
    <location>
        <begin position="157"/>
        <end position="220"/>
    </location>
</feature>
<comment type="caution">
    <text evidence="7">The sequence shown here is derived from an EMBL/GenBank/DDBJ whole genome shotgun (WGS) entry which is preliminary data.</text>
</comment>